<reference evidence="2" key="2">
    <citation type="journal article" date="2015" name="Fish Shellfish Immunol.">
        <title>Early steps in the European eel (Anguilla anguilla)-Vibrio vulnificus interaction in the gills: Role of the RtxA13 toxin.</title>
        <authorList>
            <person name="Callol A."/>
            <person name="Pajuelo D."/>
            <person name="Ebbesson L."/>
            <person name="Teles M."/>
            <person name="MacKenzie S."/>
            <person name="Amaro C."/>
        </authorList>
    </citation>
    <scope>NUCLEOTIDE SEQUENCE</scope>
</reference>
<name>A0A0E9WCK3_ANGAN</name>
<evidence type="ECO:0000313" key="2">
    <source>
        <dbReference type="EMBL" id="JAH88082.1"/>
    </source>
</evidence>
<keyword evidence="1" id="KW-1133">Transmembrane helix</keyword>
<sequence length="62" mass="6750">MLCVPPQLCPRKSISCFLCHFFIIYLFFFKPCSSTCVSDMDVNISASALMVAEGPPGGRGSE</sequence>
<evidence type="ECO:0000256" key="1">
    <source>
        <dbReference type="SAM" id="Phobius"/>
    </source>
</evidence>
<keyword evidence="1" id="KW-0472">Membrane</keyword>
<dbReference type="EMBL" id="GBXM01020495">
    <property type="protein sequence ID" value="JAH88082.1"/>
    <property type="molecule type" value="Transcribed_RNA"/>
</dbReference>
<protein>
    <submittedName>
        <fullName evidence="2">Uncharacterized protein</fullName>
    </submittedName>
</protein>
<accession>A0A0E9WCK3</accession>
<feature type="transmembrane region" description="Helical" evidence="1">
    <location>
        <begin position="12"/>
        <end position="29"/>
    </location>
</feature>
<reference evidence="2" key="1">
    <citation type="submission" date="2014-11" db="EMBL/GenBank/DDBJ databases">
        <authorList>
            <person name="Amaro Gonzalez C."/>
        </authorList>
    </citation>
    <scope>NUCLEOTIDE SEQUENCE</scope>
</reference>
<proteinExistence type="predicted"/>
<organism evidence="2">
    <name type="scientific">Anguilla anguilla</name>
    <name type="common">European freshwater eel</name>
    <name type="synonym">Muraena anguilla</name>
    <dbReference type="NCBI Taxonomy" id="7936"/>
    <lineage>
        <taxon>Eukaryota</taxon>
        <taxon>Metazoa</taxon>
        <taxon>Chordata</taxon>
        <taxon>Craniata</taxon>
        <taxon>Vertebrata</taxon>
        <taxon>Euteleostomi</taxon>
        <taxon>Actinopterygii</taxon>
        <taxon>Neopterygii</taxon>
        <taxon>Teleostei</taxon>
        <taxon>Anguilliformes</taxon>
        <taxon>Anguillidae</taxon>
        <taxon>Anguilla</taxon>
    </lineage>
</organism>
<keyword evidence="1" id="KW-0812">Transmembrane</keyword>
<dbReference type="AlphaFoldDB" id="A0A0E9WCK3"/>